<dbReference type="EMBL" id="AHDZ01000070">
    <property type="protein sequence ID" value="EOO11467.1"/>
    <property type="molecule type" value="Genomic_DNA"/>
</dbReference>
<organism evidence="1 2">
    <name type="scientific">Bacillus cereus HuA3-9</name>
    <dbReference type="NCBI Taxonomy" id="1053205"/>
    <lineage>
        <taxon>Bacteria</taxon>
        <taxon>Bacillati</taxon>
        <taxon>Bacillota</taxon>
        <taxon>Bacilli</taxon>
        <taxon>Bacillales</taxon>
        <taxon>Bacillaceae</taxon>
        <taxon>Bacillus</taxon>
        <taxon>Bacillus cereus group</taxon>
    </lineage>
</organism>
<comment type="caution">
    <text evidence="1">The sequence shown here is derived from an EMBL/GenBank/DDBJ whole genome shotgun (WGS) entry which is preliminary data.</text>
</comment>
<dbReference type="Proteomes" id="UP000014003">
    <property type="component" value="Unassembled WGS sequence"/>
</dbReference>
<dbReference type="RefSeq" id="WP_016094963.1">
    <property type="nucleotide sequence ID" value="NZ_KB976126.1"/>
</dbReference>
<dbReference type="HOGENOM" id="CLU_1841041_0_0_9"/>
<proteinExistence type="predicted"/>
<name>R8CIP6_BACCE</name>
<dbReference type="PATRIC" id="fig|1053205.3.peg.5783"/>
<dbReference type="AlphaFoldDB" id="R8CIP6"/>
<evidence type="ECO:0000313" key="2">
    <source>
        <dbReference type="Proteomes" id="UP000014003"/>
    </source>
</evidence>
<protein>
    <submittedName>
        <fullName evidence="1">Uncharacterized protein</fullName>
    </submittedName>
</protein>
<evidence type="ECO:0000313" key="1">
    <source>
        <dbReference type="EMBL" id="EOO11467.1"/>
    </source>
</evidence>
<sequence length="139" mass="15799">MIQHFNDRIEIKNIKSVHKEGNNIIISLKVDINIADYIKDALIKALEDASKNKQLIQVYEHMRQIGKTTALIEFAKKHDYYVVTHNATIARELSLKFNYAKVTCSSMNLRGIKGVVVDENVDASRLHDMGINVVTGFKN</sequence>
<reference evidence="1 2" key="1">
    <citation type="submission" date="2012-12" db="EMBL/GenBank/DDBJ databases">
        <title>The Genome Sequence of Bacillus cereus HuA3-9.</title>
        <authorList>
            <consortium name="The Broad Institute Genome Sequencing Platform"/>
            <consortium name="The Broad Institute Genome Sequencing Center for Infectious Disease"/>
            <person name="Feldgarden M."/>
            <person name="Van der Auwera G.A."/>
            <person name="Mahillon J."/>
            <person name="Duprez V."/>
            <person name="Timmery S."/>
            <person name="Mattelet C."/>
            <person name="Dierick K."/>
            <person name="Sun M."/>
            <person name="Yu Z."/>
            <person name="Zhu L."/>
            <person name="Hu X."/>
            <person name="Shank E.B."/>
            <person name="Swiecicka I."/>
            <person name="Hansen B.M."/>
            <person name="Andrup L."/>
            <person name="Walker B."/>
            <person name="Young S.K."/>
            <person name="Zeng Q."/>
            <person name="Gargeya S."/>
            <person name="Fitzgerald M."/>
            <person name="Haas B."/>
            <person name="Abouelleil A."/>
            <person name="Alvarado L."/>
            <person name="Arachchi H.M."/>
            <person name="Berlin A.M."/>
            <person name="Chapman S.B."/>
            <person name="Dewar J."/>
            <person name="Goldberg J."/>
            <person name="Griggs A."/>
            <person name="Gujja S."/>
            <person name="Hansen M."/>
            <person name="Howarth C."/>
            <person name="Imamovic A."/>
            <person name="Larimer J."/>
            <person name="McCowan C."/>
            <person name="Murphy C."/>
            <person name="Neiman D."/>
            <person name="Pearson M."/>
            <person name="Priest M."/>
            <person name="Roberts A."/>
            <person name="Saif S."/>
            <person name="Shea T."/>
            <person name="Sisk P."/>
            <person name="Sykes S."/>
            <person name="Wortman J."/>
            <person name="Nusbaum C."/>
            <person name="Birren B."/>
        </authorList>
    </citation>
    <scope>NUCLEOTIDE SEQUENCE [LARGE SCALE GENOMIC DNA]</scope>
    <source>
        <strain evidence="1 2">HuA3-9</strain>
    </source>
</reference>
<gene>
    <name evidence="1" type="ORF">IGA_05743</name>
</gene>
<accession>R8CIP6</accession>